<dbReference type="CDD" id="cd03112">
    <property type="entry name" value="CobW-like"/>
    <property type="match status" value="1"/>
</dbReference>
<evidence type="ECO:0000256" key="1">
    <source>
        <dbReference type="ARBA" id="ARBA00022741"/>
    </source>
</evidence>
<sequence>MSDSALASGWSAPRGVPVSILTGFLGAGKTTLLNRLIGDPWLSDAALIINEFGDVGIDHLLVESSGDGVIELSDGCLCCTVRGELVDTLADLMDRMQTGKIRPFSRVVIETTGLADPVPVMQSVIGHPALGQSYRLEGVVTVVDAVNGLATLDAHEEARRQAAVADTLVISKTGLAMADGGMQSRLVSLNPNARIMDAEAADLSAQGLFDSGAYDPAAHSIDVGRWLSETSSRDATHGHPHDHGTEHGHEPGHHHDVNRHDAHIRADTLVSAQAIESQNLAMFLDLLRSAHGPNLLRMKGIVRLADDPSRPLVLHAVQSLMSEPVRLPAPPAGWDGKTRLVMITRDLPKGFIAELFAGFSGEPGIGRPDKAALVDNPLAIPGMRTTR</sequence>
<dbReference type="EMBL" id="ABIA03000004">
    <property type="protein sequence ID" value="EDQ33198.1"/>
    <property type="molecule type" value="Genomic_DNA"/>
</dbReference>
<dbReference type="STRING" id="411684.HPDFL43_17021"/>
<dbReference type="GO" id="GO:0000166">
    <property type="term" value="F:nucleotide binding"/>
    <property type="evidence" value="ECO:0007669"/>
    <property type="project" value="UniProtKB-KW"/>
</dbReference>
<dbReference type="Gene3D" id="3.30.1220.10">
    <property type="entry name" value="CobW-like, C-terminal domain"/>
    <property type="match status" value="1"/>
</dbReference>
<dbReference type="InterPro" id="IPR036627">
    <property type="entry name" value="CobW-likC_sf"/>
</dbReference>
<dbReference type="SUPFAM" id="SSF52540">
    <property type="entry name" value="P-loop containing nucleoside triphosphate hydrolases"/>
    <property type="match status" value="1"/>
</dbReference>
<comment type="catalytic activity">
    <reaction evidence="6">
        <text>GTP + H2O = GDP + phosphate + H(+)</text>
        <dbReference type="Rhea" id="RHEA:19669"/>
        <dbReference type="ChEBI" id="CHEBI:15377"/>
        <dbReference type="ChEBI" id="CHEBI:15378"/>
        <dbReference type="ChEBI" id="CHEBI:37565"/>
        <dbReference type="ChEBI" id="CHEBI:43474"/>
        <dbReference type="ChEBI" id="CHEBI:58189"/>
    </reaction>
    <physiologicalReaction direction="left-to-right" evidence="6">
        <dbReference type="Rhea" id="RHEA:19670"/>
    </physiologicalReaction>
</comment>
<dbReference type="Pfam" id="PF07683">
    <property type="entry name" value="CobW_C"/>
    <property type="match status" value="1"/>
</dbReference>
<dbReference type="InterPro" id="IPR011629">
    <property type="entry name" value="CobW-like_C"/>
</dbReference>
<evidence type="ECO:0000256" key="6">
    <source>
        <dbReference type="ARBA" id="ARBA00049117"/>
    </source>
</evidence>
<keyword evidence="2" id="KW-0378">Hydrolase</keyword>
<dbReference type="Gene3D" id="3.40.50.300">
    <property type="entry name" value="P-loop containing nucleotide triphosphate hydrolases"/>
    <property type="match status" value="1"/>
</dbReference>
<dbReference type="Proteomes" id="UP000004291">
    <property type="component" value="Chromosome"/>
</dbReference>
<comment type="caution">
    <text evidence="9">The sequence shown here is derived from an EMBL/GenBank/DDBJ whole genome shotgun (WGS) entry which is preliminary data.</text>
</comment>
<comment type="similarity">
    <text evidence="4">Belongs to the SIMIBI class G3E GTPase family. ZNG1 subfamily.</text>
</comment>
<dbReference type="InterPro" id="IPR051316">
    <property type="entry name" value="Zinc-reg_GTPase_activator"/>
</dbReference>
<reference evidence="9 10" key="2">
    <citation type="submission" date="2012-06" db="EMBL/GenBank/DDBJ databases">
        <authorList>
            <person name="Fiebig A."/>
        </authorList>
    </citation>
    <scope>NUCLEOTIDE SEQUENCE [LARGE SCALE GENOMIC DNA]</scope>
    <source>
        <strain evidence="9 10">DFL-43</strain>
    </source>
</reference>
<keyword evidence="10" id="KW-1185">Reference proteome</keyword>
<dbReference type="InterPro" id="IPR003495">
    <property type="entry name" value="CobW/HypB/UreG_nucleotide-bd"/>
</dbReference>
<protein>
    <submittedName>
        <fullName evidence="9">Putative GTPase (G3E family)</fullName>
    </submittedName>
</protein>
<accession>A9D815</accession>
<evidence type="ECO:0000313" key="10">
    <source>
        <dbReference type="Proteomes" id="UP000004291"/>
    </source>
</evidence>
<dbReference type="SUPFAM" id="SSF90002">
    <property type="entry name" value="Hypothetical protein YjiA, C-terminal domain"/>
    <property type="match status" value="1"/>
</dbReference>
<dbReference type="eggNOG" id="COG0523">
    <property type="taxonomic scope" value="Bacteria"/>
</dbReference>
<keyword evidence="3" id="KW-0143">Chaperone</keyword>
<evidence type="ECO:0000256" key="4">
    <source>
        <dbReference type="ARBA" id="ARBA00034320"/>
    </source>
</evidence>
<dbReference type="InterPro" id="IPR027417">
    <property type="entry name" value="P-loop_NTPase"/>
</dbReference>
<evidence type="ECO:0000256" key="5">
    <source>
        <dbReference type="ARBA" id="ARBA00045658"/>
    </source>
</evidence>
<dbReference type="AlphaFoldDB" id="A9D815"/>
<evidence type="ECO:0000313" key="9">
    <source>
        <dbReference type="EMBL" id="EDQ33198.1"/>
    </source>
</evidence>
<dbReference type="Pfam" id="PF02492">
    <property type="entry name" value="cobW"/>
    <property type="match status" value="1"/>
</dbReference>
<dbReference type="OrthoDB" id="9808822at2"/>
<dbReference type="RefSeq" id="WP_007199155.1">
    <property type="nucleotide sequence ID" value="NZ_CM002917.1"/>
</dbReference>
<evidence type="ECO:0000256" key="3">
    <source>
        <dbReference type="ARBA" id="ARBA00023186"/>
    </source>
</evidence>
<reference evidence="9 10" key="1">
    <citation type="submission" date="2007-10" db="EMBL/GenBank/DDBJ databases">
        <authorList>
            <person name="Wagner-Dobler I."/>
            <person name="Ferriera S."/>
            <person name="Johnson J."/>
            <person name="Kravitz S."/>
            <person name="Beeson K."/>
            <person name="Sutton G."/>
            <person name="Rogers Y.-H."/>
            <person name="Friedman R."/>
            <person name="Frazier M."/>
            <person name="Venter J.C."/>
        </authorList>
    </citation>
    <scope>NUCLEOTIDE SEQUENCE [LARGE SCALE GENOMIC DNA]</scope>
    <source>
        <strain evidence="9 10">DFL-43</strain>
    </source>
</reference>
<evidence type="ECO:0000256" key="7">
    <source>
        <dbReference type="SAM" id="MobiDB-lite"/>
    </source>
</evidence>
<dbReference type="SMART" id="SM00833">
    <property type="entry name" value="CobW_C"/>
    <property type="match status" value="1"/>
</dbReference>
<dbReference type="PANTHER" id="PTHR13748">
    <property type="entry name" value="COBW-RELATED"/>
    <property type="match status" value="1"/>
</dbReference>
<comment type="function">
    <text evidence="5">Zinc chaperone that directly transfers zinc cofactor to target proteins, thereby activating them. Zinc is transferred from the CXCC motif in the GTPase domain to the zinc binding site in target proteins in a process requiring GTP hydrolysis.</text>
</comment>
<evidence type="ECO:0000256" key="2">
    <source>
        <dbReference type="ARBA" id="ARBA00022801"/>
    </source>
</evidence>
<dbReference type="HOGENOM" id="CLU_017452_0_2_5"/>
<name>A9D815_HOEPD</name>
<proteinExistence type="inferred from homology"/>
<gene>
    <name evidence="9" type="ORF">HPDFL43_17021</name>
</gene>
<feature type="domain" description="CobW C-terminal" evidence="8">
    <location>
        <begin position="264"/>
        <end position="360"/>
    </location>
</feature>
<organism evidence="9 10">
    <name type="scientific">Hoeflea phototrophica (strain DSM 17068 / NCIMB 14078 / DFL-43)</name>
    <dbReference type="NCBI Taxonomy" id="411684"/>
    <lineage>
        <taxon>Bacteria</taxon>
        <taxon>Pseudomonadati</taxon>
        <taxon>Pseudomonadota</taxon>
        <taxon>Alphaproteobacteria</taxon>
        <taxon>Hyphomicrobiales</taxon>
        <taxon>Rhizobiaceae</taxon>
        <taxon>Hoeflea</taxon>
    </lineage>
</organism>
<feature type="compositionally biased region" description="Basic and acidic residues" evidence="7">
    <location>
        <begin position="231"/>
        <end position="257"/>
    </location>
</feature>
<keyword evidence="1" id="KW-0547">Nucleotide-binding</keyword>
<dbReference type="GO" id="GO:0016787">
    <property type="term" value="F:hydrolase activity"/>
    <property type="evidence" value="ECO:0007669"/>
    <property type="project" value="UniProtKB-KW"/>
</dbReference>
<evidence type="ECO:0000259" key="8">
    <source>
        <dbReference type="SMART" id="SM00833"/>
    </source>
</evidence>
<feature type="region of interest" description="Disordered" evidence="7">
    <location>
        <begin position="230"/>
        <end position="257"/>
    </location>
</feature>